<gene>
    <name evidence="2" type="ORF">SDC9_169788</name>
</gene>
<comment type="caution">
    <text evidence="2">The sequence shown here is derived from an EMBL/GenBank/DDBJ whole genome shotgun (WGS) entry which is preliminary data.</text>
</comment>
<evidence type="ECO:0000313" key="2">
    <source>
        <dbReference type="EMBL" id="MPN22405.1"/>
    </source>
</evidence>
<evidence type="ECO:0000256" key="1">
    <source>
        <dbReference type="SAM" id="MobiDB-lite"/>
    </source>
</evidence>
<proteinExistence type="predicted"/>
<reference evidence="2" key="1">
    <citation type="submission" date="2019-08" db="EMBL/GenBank/DDBJ databases">
        <authorList>
            <person name="Kucharzyk K."/>
            <person name="Murdoch R.W."/>
            <person name="Higgins S."/>
            <person name="Loffler F."/>
        </authorList>
    </citation>
    <scope>NUCLEOTIDE SEQUENCE</scope>
</reference>
<organism evidence="2">
    <name type="scientific">bioreactor metagenome</name>
    <dbReference type="NCBI Taxonomy" id="1076179"/>
    <lineage>
        <taxon>unclassified sequences</taxon>
        <taxon>metagenomes</taxon>
        <taxon>ecological metagenomes</taxon>
    </lineage>
</organism>
<name>A0A645G6Y0_9ZZZZ</name>
<dbReference type="EMBL" id="VSSQ01070628">
    <property type="protein sequence ID" value="MPN22405.1"/>
    <property type="molecule type" value="Genomic_DNA"/>
</dbReference>
<sequence length="106" mass="11984">MAQGREVIDHLECAQRKPDRRAPVDVTGQQRQQCFLHPQGVARPHEQVAHGRIGHAVDEPRELARAMAHALVETRQRPRRTRRITQTGIDRLGTKEGTLHGQHDPG</sequence>
<feature type="compositionally biased region" description="Basic and acidic residues" evidence="1">
    <location>
        <begin position="92"/>
        <end position="106"/>
    </location>
</feature>
<feature type="region of interest" description="Disordered" evidence="1">
    <location>
        <begin position="74"/>
        <end position="106"/>
    </location>
</feature>
<dbReference type="AlphaFoldDB" id="A0A645G6Y0"/>
<accession>A0A645G6Y0</accession>
<protein>
    <submittedName>
        <fullName evidence="2">Uncharacterized protein</fullName>
    </submittedName>
</protein>